<evidence type="ECO:0000256" key="5">
    <source>
        <dbReference type="ARBA" id="ARBA00022692"/>
    </source>
</evidence>
<dbReference type="PROSITE" id="PS51257">
    <property type="entry name" value="PROKAR_LIPOPROTEIN"/>
    <property type="match status" value="1"/>
</dbReference>
<dbReference type="Pfam" id="PF02321">
    <property type="entry name" value="OEP"/>
    <property type="match status" value="1"/>
</dbReference>
<dbReference type="PANTHER" id="PTHR30026:SF23">
    <property type="entry name" value="TO APRF-PUTATIVE OUTER MEMBRANE EFFLUX PROTEIN OR SECRETED ALKALINE PHOSPHATASE-RELATED"/>
    <property type="match status" value="1"/>
</dbReference>
<proteinExistence type="inferred from homology"/>
<keyword evidence="6" id="KW-0472">Membrane</keyword>
<keyword evidence="4" id="KW-1134">Transmembrane beta strand</keyword>
<dbReference type="SUPFAM" id="SSF56954">
    <property type="entry name" value="Outer membrane efflux proteins (OEP)"/>
    <property type="match status" value="1"/>
</dbReference>
<dbReference type="RefSeq" id="WP_092050860.1">
    <property type="nucleotide sequence ID" value="NZ_FOQD01000009.1"/>
</dbReference>
<dbReference type="STRING" id="1576369.SAMN05421753_109141"/>
<keyword evidence="7" id="KW-0998">Cell outer membrane</keyword>
<evidence type="ECO:0000313" key="9">
    <source>
        <dbReference type="EMBL" id="SFI47808.1"/>
    </source>
</evidence>
<evidence type="ECO:0000256" key="8">
    <source>
        <dbReference type="SAM" id="MobiDB-lite"/>
    </source>
</evidence>
<dbReference type="PANTHER" id="PTHR30026">
    <property type="entry name" value="OUTER MEMBRANE PROTEIN TOLC"/>
    <property type="match status" value="1"/>
</dbReference>
<feature type="region of interest" description="Disordered" evidence="8">
    <location>
        <begin position="669"/>
        <end position="692"/>
    </location>
</feature>
<keyword evidence="3" id="KW-0813">Transport</keyword>
<dbReference type="GO" id="GO:1990281">
    <property type="term" value="C:efflux pump complex"/>
    <property type="evidence" value="ECO:0007669"/>
    <property type="project" value="TreeGrafter"/>
</dbReference>
<reference evidence="10" key="1">
    <citation type="submission" date="2016-10" db="EMBL/GenBank/DDBJ databases">
        <authorList>
            <person name="Varghese N."/>
            <person name="Submissions S."/>
        </authorList>
    </citation>
    <scope>NUCLEOTIDE SEQUENCE [LARGE SCALE GENOMIC DNA]</scope>
    <source>
        <strain evidence="10">DSM 26348</strain>
    </source>
</reference>
<sequence>MATGRQSAWRRWTSAAAITSTLLSGCVRDRNDVKYVGKEKRELYRAHAMDVAFPTVNEPLPPEVTSTAPPHTILETDEIPIRDISLAETMQLSLQNSQVIRTAGTFLMANTLLTNPQNTPSEYDPAIQASGVLFGARGVEAALSAFDAQLNSSMVWGRNETITNSVFGGVGLPSLSTLSQETGVFTSSLQKTMANGGVVSLNHNVNYLGSNSPGLAYPSAYSGLVGANYSLPLLAGSGTEFTRVAGPISQSFNGVSGVNQGVLIARINEDISIATFELALRNLVKDVENAYWDLYLAYRNYHTAVTARESSLLTWRIADLQLQGGVRTRAEVAQARDQYFATEAASMNARSNIYTAEVRLRRLMGLSANDGTTLRPLDEPVTAQLVPDWYISLTEALTQRVELRTQKWNLKSLELQLDAANSLVRPQLNFVSGYQVNGFGDQLLGYNGQTTTSNFYQNVTAGNQTGWNLGLQFNWAIGFRAALAQVRNYELRVAKAQRVLAEQEKEVAMELAATFQELSRAFAAAELNMNRMIAARENVKFLEPNIREGTILLDELLRAQLRQAEAEVAYYQSLVQYNQSLNDLQYRKGTILPHNAIYLAEGSWAAEAYEEADHNADARNHAIDASGVKETVPQPFASPMPVDNIYFSVPNAEPTPADDAAASVIMPGTTAEPTTVTAPAAKPLPAKHDELP</sequence>
<dbReference type="GO" id="GO:0015288">
    <property type="term" value="F:porin activity"/>
    <property type="evidence" value="ECO:0007669"/>
    <property type="project" value="TreeGrafter"/>
</dbReference>
<dbReference type="EMBL" id="FOQD01000009">
    <property type="protein sequence ID" value="SFI47808.1"/>
    <property type="molecule type" value="Genomic_DNA"/>
</dbReference>
<evidence type="ECO:0000256" key="3">
    <source>
        <dbReference type="ARBA" id="ARBA00022448"/>
    </source>
</evidence>
<dbReference type="Gene3D" id="1.20.1600.10">
    <property type="entry name" value="Outer membrane efflux proteins (OEP)"/>
    <property type="match status" value="1"/>
</dbReference>
<evidence type="ECO:0000256" key="6">
    <source>
        <dbReference type="ARBA" id="ARBA00023136"/>
    </source>
</evidence>
<dbReference type="Proteomes" id="UP000199518">
    <property type="component" value="Unassembled WGS sequence"/>
</dbReference>
<evidence type="ECO:0000256" key="1">
    <source>
        <dbReference type="ARBA" id="ARBA00004442"/>
    </source>
</evidence>
<evidence type="ECO:0000256" key="4">
    <source>
        <dbReference type="ARBA" id="ARBA00022452"/>
    </source>
</evidence>
<protein>
    <submittedName>
        <fullName evidence="9">Outer membrane protein TolC</fullName>
    </submittedName>
</protein>
<evidence type="ECO:0000256" key="7">
    <source>
        <dbReference type="ARBA" id="ARBA00023237"/>
    </source>
</evidence>
<keyword evidence="5" id="KW-0812">Transmembrane</keyword>
<keyword evidence="10" id="KW-1185">Reference proteome</keyword>
<organism evidence="9 10">
    <name type="scientific">Planctomicrobium piriforme</name>
    <dbReference type="NCBI Taxonomy" id="1576369"/>
    <lineage>
        <taxon>Bacteria</taxon>
        <taxon>Pseudomonadati</taxon>
        <taxon>Planctomycetota</taxon>
        <taxon>Planctomycetia</taxon>
        <taxon>Planctomycetales</taxon>
        <taxon>Planctomycetaceae</taxon>
        <taxon>Planctomicrobium</taxon>
    </lineage>
</organism>
<dbReference type="GO" id="GO:0009279">
    <property type="term" value="C:cell outer membrane"/>
    <property type="evidence" value="ECO:0007669"/>
    <property type="project" value="UniProtKB-SubCell"/>
</dbReference>
<evidence type="ECO:0000313" key="10">
    <source>
        <dbReference type="Proteomes" id="UP000199518"/>
    </source>
</evidence>
<name>A0A1I3IIK1_9PLAN</name>
<comment type="similarity">
    <text evidence="2">Belongs to the outer membrane factor (OMF) (TC 1.B.17) family.</text>
</comment>
<dbReference type="GO" id="GO:0015562">
    <property type="term" value="F:efflux transmembrane transporter activity"/>
    <property type="evidence" value="ECO:0007669"/>
    <property type="project" value="InterPro"/>
</dbReference>
<accession>A0A1I3IIK1</accession>
<dbReference type="OrthoDB" id="229865at2"/>
<comment type="subcellular location">
    <subcellularLocation>
        <location evidence="1">Cell outer membrane</location>
    </subcellularLocation>
</comment>
<gene>
    <name evidence="9" type="ORF">SAMN05421753_109141</name>
</gene>
<evidence type="ECO:0000256" key="2">
    <source>
        <dbReference type="ARBA" id="ARBA00007613"/>
    </source>
</evidence>
<dbReference type="InterPro" id="IPR003423">
    <property type="entry name" value="OMP_efflux"/>
</dbReference>
<dbReference type="InterPro" id="IPR051906">
    <property type="entry name" value="TolC-like"/>
</dbReference>
<feature type="compositionally biased region" description="Low complexity" evidence="8">
    <location>
        <begin position="669"/>
        <end position="684"/>
    </location>
</feature>
<dbReference type="AlphaFoldDB" id="A0A1I3IIK1"/>